<name>A0ABQ6YRZ7_9NOCA</name>
<proteinExistence type="predicted"/>
<dbReference type="InterPro" id="IPR050204">
    <property type="entry name" value="AraC_XylS_family_regulators"/>
</dbReference>
<dbReference type="EMBL" id="VMSD01000002">
    <property type="protein sequence ID" value="KAF0848314.1"/>
    <property type="molecule type" value="Genomic_DNA"/>
</dbReference>
<dbReference type="RefSeq" id="WP_067982050.1">
    <property type="nucleotide sequence ID" value="NZ_VMSD01000002.1"/>
</dbReference>
<dbReference type="InterPro" id="IPR018060">
    <property type="entry name" value="HTH_AraC"/>
</dbReference>
<dbReference type="PROSITE" id="PS01124">
    <property type="entry name" value="HTH_ARAC_FAMILY_2"/>
    <property type="match status" value="1"/>
</dbReference>
<keyword evidence="6" id="KW-1185">Reference proteome</keyword>
<dbReference type="Pfam" id="PF14525">
    <property type="entry name" value="AraC_binding_2"/>
    <property type="match status" value="1"/>
</dbReference>
<dbReference type="PANTHER" id="PTHR46796">
    <property type="entry name" value="HTH-TYPE TRANSCRIPTIONAL ACTIVATOR RHAS-RELATED"/>
    <property type="match status" value="1"/>
</dbReference>
<evidence type="ECO:0000256" key="1">
    <source>
        <dbReference type="ARBA" id="ARBA00023015"/>
    </source>
</evidence>
<dbReference type="Proteomes" id="UP000798951">
    <property type="component" value="Unassembled WGS sequence"/>
</dbReference>
<keyword evidence="2" id="KW-0238">DNA-binding</keyword>
<dbReference type="InterPro" id="IPR035418">
    <property type="entry name" value="AraC-bd_2"/>
</dbReference>
<keyword evidence="1" id="KW-0805">Transcription regulation</keyword>
<dbReference type="SUPFAM" id="SSF46689">
    <property type="entry name" value="Homeodomain-like"/>
    <property type="match status" value="1"/>
</dbReference>
<feature type="domain" description="HTH araC/xylS-type" evidence="4">
    <location>
        <begin position="228"/>
        <end position="327"/>
    </location>
</feature>
<evidence type="ECO:0000259" key="4">
    <source>
        <dbReference type="PROSITE" id="PS01124"/>
    </source>
</evidence>
<accession>A0ABQ6YRZ7</accession>
<dbReference type="Gene3D" id="1.10.10.60">
    <property type="entry name" value="Homeodomain-like"/>
    <property type="match status" value="1"/>
</dbReference>
<keyword evidence="3" id="KW-0804">Transcription</keyword>
<dbReference type="SMART" id="SM00342">
    <property type="entry name" value="HTH_ARAC"/>
    <property type="match status" value="1"/>
</dbReference>
<evidence type="ECO:0000256" key="2">
    <source>
        <dbReference type="ARBA" id="ARBA00023125"/>
    </source>
</evidence>
<protein>
    <submittedName>
        <fullName evidence="5">AraC family transcriptional regulator</fullName>
    </submittedName>
</protein>
<sequence length="333" mass="36285">MPAADMTYEPVAFQFAAPTPRSPEFEQWRARWARTSFPLNLEPLRDAPAFGRLSTSPLPGAADFWLSSFVGSNQQFRRTRSHAARDTEEYSVAVVQLSGHTCLTQGGRSVTLRPGQMTFIDSVAPSLWIDRSPRATMFEQVLIRVRTDLLRDRAGLGRGAVPTVTAFDGDSAVGVVATYFGNLARVRERAPDQVGILGRSALDLLGSAVLLAAGSTRAASSVDALRREKVMAYLRKNFADPALGADEVAAACHLSRRTLFRVFDGAGESFGTTLRGLRVRQAQKLLAGNTARPVAGVAFEVGFASERQFYRAFHEVVAMSPGQFRRSCGQLEN</sequence>
<organism evidence="5 6">
    <name type="scientific">Nocardia caishijiensis</name>
    <dbReference type="NCBI Taxonomy" id="184756"/>
    <lineage>
        <taxon>Bacteria</taxon>
        <taxon>Bacillati</taxon>
        <taxon>Actinomycetota</taxon>
        <taxon>Actinomycetes</taxon>
        <taxon>Mycobacteriales</taxon>
        <taxon>Nocardiaceae</taxon>
        <taxon>Nocardia</taxon>
    </lineage>
</organism>
<reference evidence="5 6" key="1">
    <citation type="submission" date="2019-07" db="EMBL/GenBank/DDBJ databases">
        <title>Genomic Encyclopedia of Type Strains, Phase IV (KMG-IV): sequencing the most valuable type-strain genomes for metagenomic binning, comparative biology and taxonomic classification.</title>
        <authorList>
            <person name="Goeker M."/>
        </authorList>
    </citation>
    <scope>NUCLEOTIDE SEQUENCE [LARGE SCALE GENOMIC DNA]</scope>
    <source>
        <strain evidence="5 6">DSM 44831</strain>
    </source>
</reference>
<comment type="caution">
    <text evidence="5">The sequence shown here is derived from an EMBL/GenBank/DDBJ whole genome shotgun (WGS) entry which is preliminary data.</text>
</comment>
<evidence type="ECO:0000313" key="6">
    <source>
        <dbReference type="Proteomes" id="UP000798951"/>
    </source>
</evidence>
<dbReference type="InterPro" id="IPR009057">
    <property type="entry name" value="Homeodomain-like_sf"/>
</dbReference>
<evidence type="ECO:0000256" key="3">
    <source>
        <dbReference type="ARBA" id="ARBA00023163"/>
    </source>
</evidence>
<dbReference type="Pfam" id="PF12833">
    <property type="entry name" value="HTH_18"/>
    <property type="match status" value="1"/>
</dbReference>
<evidence type="ECO:0000313" key="5">
    <source>
        <dbReference type="EMBL" id="KAF0848314.1"/>
    </source>
</evidence>
<gene>
    <name evidence="5" type="ORF">FNL39_102462</name>
</gene>
<dbReference type="PANTHER" id="PTHR46796:SF6">
    <property type="entry name" value="ARAC SUBFAMILY"/>
    <property type="match status" value="1"/>
</dbReference>